<proteinExistence type="predicted"/>
<dbReference type="Proteomes" id="UP000794436">
    <property type="component" value="Unassembled WGS sequence"/>
</dbReference>
<sequence>MGNAAAVKLSPEAVASLRQVSATALVQAKHAAVLAHLHTTQVIRIARRYYAVVDERVLSRVQLVVEKEVVRRVERFMDEVEVKSKFLFVKTISTATIASAYGIAIEDVRHIQIGKRQYEVYNAGPELLDVPTLNKVSRFLELRDPEVIAFLLEKCLWAPWHPPTSWRMKADQIYDLTIHLEVRNEGFLTGEMRIIKLRVGRKWVGPHHYDTMEHSDKTRWLHRTDYETREREATAESVFYQTVHAAWQEFLEELARIPKEGLRASNEVDDGFSYEDQETQPSLRVKYLVETSIDKVMSDRRTMFRSVDQYEVWCMEQEDKLEYQTSTENDFAGPLGDGHIDVLAEYYESQAMATEDVKILI</sequence>
<comment type="caution">
    <text evidence="1">The sequence shown here is derived from an EMBL/GenBank/DDBJ whole genome shotgun (WGS) entry which is preliminary data.</text>
</comment>
<dbReference type="EMBL" id="SPLM01000036">
    <property type="protein sequence ID" value="TMW66255.1"/>
    <property type="molecule type" value="Genomic_DNA"/>
</dbReference>
<keyword evidence="2" id="KW-1185">Reference proteome</keyword>
<dbReference type="AlphaFoldDB" id="A0A8K1FJN6"/>
<dbReference type="OrthoDB" id="162260at2759"/>
<evidence type="ECO:0000313" key="2">
    <source>
        <dbReference type="Proteomes" id="UP000794436"/>
    </source>
</evidence>
<gene>
    <name evidence="1" type="ORF">Poli38472_004020</name>
</gene>
<accession>A0A8K1FJN6</accession>
<reference evidence="1" key="1">
    <citation type="submission" date="2019-03" db="EMBL/GenBank/DDBJ databases">
        <title>Long read genome sequence of the mycoparasitic Pythium oligandrum ATCC 38472 isolated from sugarbeet rhizosphere.</title>
        <authorList>
            <person name="Gaulin E."/>
        </authorList>
    </citation>
    <scope>NUCLEOTIDE SEQUENCE</scope>
    <source>
        <strain evidence="1">ATCC 38472_TT</strain>
    </source>
</reference>
<organism evidence="1 2">
    <name type="scientific">Pythium oligandrum</name>
    <name type="common">Mycoparasitic fungus</name>
    <dbReference type="NCBI Taxonomy" id="41045"/>
    <lineage>
        <taxon>Eukaryota</taxon>
        <taxon>Sar</taxon>
        <taxon>Stramenopiles</taxon>
        <taxon>Oomycota</taxon>
        <taxon>Peronosporomycetes</taxon>
        <taxon>Pythiales</taxon>
        <taxon>Pythiaceae</taxon>
        <taxon>Pythium</taxon>
    </lineage>
</organism>
<evidence type="ECO:0000313" key="1">
    <source>
        <dbReference type="EMBL" id="TMW66255.1"/>
    </source>
</evidence>
<protein>
    <submittedName>
        <fullName evidence="1">Uncharacterized protein</fullName>
    </submittedName>
</protein>
<name>A0A8K1FJN6_PYTOL</name>